<dbReference type="AlphaFoldDB" id="A0A923L2K7"/>
<comment type="similarity">
    <text evidence="1">Belongs to the universal stress protein A family.</text>
</comment>
<dbReference type="InterPro" id="IPR006016">
    <property type="entry name" value="UspA"/>
</dbReference>
<evidence type="ECO:0000313" key="3">
    <source>
        <dbReference type="EMBL" id="MBC5635324.1"/>
    </source>
</evidence>
<dbReference type="Proteomes" id="UP000637359">
    <property type="component" value="Unassembled WGS sequence"/>
</dbReference>
<evidence type="ECO:0000313" key="4">
    <source>
        <dbReference type="Proteomes" id="UP000637359"/>
    </source>
</evidence>
<dbReference type="RefSeq" id="WP_186868036.1">
    <property type="nucleotide sequence ID" value="NZ_JACOOL010000001.1"/>
</dbReference>
<accession>A0A923L2K7</accession>
<dbReference type="PANTHER" id="PTHR46268:SF6">
    <property type="entry name" value="UNIVERSAL STRESS PROTEIN UP12"/>
    <property type="match status" value="1"/>
</dbReference>
<dbReference type="Gene3D" id="3.40.50.620">
    <property type="entry name" value="HUPs"/>
    <property type="match status" value="1"/>
</dbReference>
<dbReference type="EMBL" id="JACOOL010000001">
    <property type="protein sequence ID" value="MBC5635324.1"/>
    <property type="molecule type" value="Genomic_DNA"/>
</dbReference>
<gene>
    <name evidence="3" type="ORF">H8S33_00665</name>
</gene>
<organism evidence="3 4">
    <name type="scientific">Ornithinibacillus hominis</name>
    <dbReference type="NCBI Taxonomy" id="2763055"/>
    <lineage>
        <taxon>Bacteria</taxon>
        <taxon>Bacillati</taxon>
        <taxon>Bacillota</taxon>
        <taxon>Bacilli</taxon>
        <taxon>Bacillales</taxon>
        <taxon>Bacillaceae</taxon>
        <taxon>Ornithinibacillus</taxon>
    </lineage>
</organism>
<proteinExistence type="inferred from homology"/>
<reference evidence="3" key="1">
    <citation type="submission" date="2020-08" db="EMBL/GenBank/DDBJ databases">
        <title>Genome public.</title>
        <authorList>
            <person name="Liu C."/>
            <person name="Sun Q."/>
        </authorList>
    </citation>
    <scope>NUCLEOTIDE SEQUENCE</scope>
    <source>
        <strain evidence="3">BX22</strain>
    </source>
</reference>
<dbReference type="PANTHER" id="PTHR46268">
    <property type="entry name" value="STRESS RESPONSE PROTEIN NHAX"/>
    <property type="match status" value="1"/>
</dbReference>
<evidence type="ECO:0000259" key="2">
    <source>
        <dbReference type="Pfam" id="PF00582"/>
    </source>
</evidence>
<feature type="domain" description="UspA" evidence="2">
    <location>
        <begin position="4"/>
        <end position="166"/>
    </location>
</feature>
<dbReference type="PRINTS" id="PR01438">
    <property type="entry name" value="UNVRSLSTRESS"/>
</dbReference>
<keyword evidence="4" id="KW-1185">Reference proteome</keyword>
<name>A0A923L2K7_9BACI</name>
<dbReference type="CDD" id="cd00293">
    <property type="entry name" value="USP-like"/>
    <property type="match status" value="1"/>
</dbReference>
<sequence>MEGFNHILLAFDGSKYSVRALQTAEQLTKWSGARLTVVFVHEPSLDHTVTPGVITGRDAGLYHTHVGAIPTPNEGTPSELNHTYLQDNTADKVLNNASVRLSKLTNVDYETLSGKPAAEIIAFAEEKDVDLIIMGNRGLSGIKKLVTGSVSKKVVEEASCSVMVIK</sequence>
<evidence type="ECO:0000256" key="1">
    <source>
        <dbReference type="ARBA" id="ARBA00008791"/>
    </source>
</evidence>
<dbReference type="InterPro" id="IPR014729">
    <property type="entry name" value="Rossmann-like_a/b/a_fold"/>
</dbReference>
<dbReference type="SUPFAM" id="SSF52402">
    <property type="entry name" value="Adenine nucleotide alpha hydrolases-like"/>
    <property type="match status" value="1"/>
</dbReference>
<protein>
    <submittedName>
        <fullName evidence="3">Universal stress protein</fullName>
    </submittedName>
</protein>
<dbReference type="Pfam" id="PF00582">
    <property type="entry name" value="Usp"/>
    <property type="match status" value="1"/>
</dbReference>
<dbReference type="InterPro" id="IPR006015">
    <property type="entry name" value="Universal_stress_UspA"/>
</dbReference>
<comment type="caution">
    <text evidence="3">The sequence shown here is derived from an EMBL/GenBank/DDBJ whole genome shotgun (WGS) entry which is preliminary data.</text>
</comment>